<name>A0A423UJR4_9ACTN</name>
<dbReference type="RefSeq" id="WP_096228072.1">
    <property type="nucleotide sequence ID" value="NZ_CP168029.1"/>
</dbReference>
<dbReference type="PIRSF" id="PIRSF038984">
    <property type="entry name" value="FAD_binding_protein"/>
    <property type="match status" value="1"/>
</dbReference>
<dbReference type="Gene3D" id="3.50.50.60">
    <property type="entry name" value="FAD/NAD(P)-binding domain"/>
    <property type="match status" value="2"/>
</dbReference>
<dbReference type="Pfam" id="PF21688">
    <property type="entry name" value="FAD-depend_C"/>
    <property type="match status" value="2"/>
</dbReference>
<dbReference type="EMBL" id="QIBW01000009">
    <property type="protein sequence ID" value="ROT89574.1"/>
    <property type="molecule type" value="Genomic_DNA"/>
</dbReference>
<dbReference type="PANTHER" id="PTHR42842:SF3">
    <property type="entry name" value="FAD_NAD(P)-BINDING OXIDOREDUCTASE FAMILY PROTEIN"/>
    <property type="match status" value="1"/>
</dbReference>
<feature type="domain" description="FAD-dependent protein C-terminal" evidence="1">
    <location>
        <begin position="370"/>
        <end position="529"/>
    </location>
</feature>
<evidence type="ECO:0000313" key="2">
    <source>
        <dbReference type="EMBL" id="ROT89574.1"/>
    </source>
</evidence>
<proteinExistence type="predicted"/>
<feature type="domain" description="FAD-dependent protein C-terminal" evidence="1">
    <location>
        <begin position="306"/>
        <end position="345"/>
    </location>
</feature>
<dbReference type="AlphaFoldDB" id="A0A423UJR4"/>
<dbReference type="Pfam" id="PF13450">
    <property type="entry name" value="NAD_binding_8"/>
    <property type="match status" value="1"/>
</dbReference>
<protein>
    <submittedName>
        <fullName evidence="2">FAD-dependent oxidoreductase</fullName>
    </submittedName>
</protein>
<dbReference type="PANTHER" id="PTHR42842">
    <property type="entry name" value="FAD/NAD(P)-BINDING OXIDOREDUCTASE"/>
    <property type="match status" value="1"/>
</dbReference>
<accession>A0A423UJR4</accession>
<dbReference type="PRINTS" id="PR00469">
    <property type="entry name" value="PNDRDTASEII"/>
</dbReference>
<evidence type="ECO:0000313" key="3">
    <source>
        <dbReference type="Proteomes" id="UP000285258"/>
    </source>
</evidence>
<dbReference type="Gene3D" id="3.30.70.2700">
    <property type="match status" value="1"/>
</dbReference>
<reference evidence="3" key="1">
    <citation type="submission" date="2018-05" db="EMBL/GenBank/DDBJ databases">
        <title>Genome Sequencing of selected type strains of the family Eggerthellaceae.</title>
        <authorList>
            <person name="Danylec N."/>
            <person name="Stoll D.A."/>
            <person name="Doetsch A."/>
            <person name="Huch M."/>
        </authorList>
    </citation>
    <scope>NUCLEOTIDE SEQUENCE [LARGE SCALE GENOMIC DNA]</scope>
    <source>
        <strain evidence="3">DSM 27213</strain>
    </source>
</reference>
<dbReference type="InterPro" id="IPR049516">
    <property type="entry name" value="FAD-depend_C"/>
</dbReference>
<dbReference type="InterPro" id="IPR036188">
    <property type="entry name" value="FAD/NAD-bd_sf"/>
</dbReference>
<dbReference type="SUPFAM" id="SSF51905">
    <property type="entry name" value="FAD/NAD(P)-binding domain"/>
    <property type="match status" value="1"/>
</dbReference>
<comment type="caution">
    <text evidence="2">The sequence shown here is derived from an EMBL/GenBank/DDBJ whole genome shotgun (WGS) entry which is preliminary data.</text>
</comment>
<dbReference type="Proteomes" id="UP000285258">
    <property type="component" value="Unassembled WGS sequence"/>
</dbReference>
<dbReference type="InterPro" id="IPR028348">
    <property type="entry name" value="FAD-binding_protein"/>
</dbReference>
<sequence length="620" mass="63105">MLEVSNMRLPLDAGLPGAAGERLVREAAAQALGVPAAEVAAVRVLKRSVDARKKRDVRFVAALGVELADAAAEDRALAAAQARGGAGAAKGTHVKRRVPYEPLAVPRAGAAAGAEPRPVVVGAGPAGLFCALYLARAGLRPLVLERGSDVDERLAAVAAFDAGGDLDPHTNIQFGEGGAGTFSDGKLTTNIKNPLAPHVLRWFVDAGAPEEILWQAKPHIGTDLLVDVVRRLRGQIIAAGGEVRFNAQLAGLRFEDGALVEAEARDVRTGRTERMPARRVVLACGHSARDTFELVHEAGLALEQKPFSVGVRIEHLQRSVDEAQYGAAAAHPALGAADYKLAVHLPARGGEDAGSDGGFGRSRGGGAGGEGRGVYTFCMCPGGQVVCAASEAGGVVVNGMSRFARDGENANSALLVGVGPEDFGSDHPLAGVELQRRMERAAYEAAVAAGGAPYQAPAQTVGDFLAGRAGGPSAAVRPTYARGVAWCDLRDCLPPFVADALAEALPLLDARMHGFADADAVMTGVETRSSSPVRIVRDEGLQAVMAGSGAAAAQRGGVGAASARRTAGDAASGSRPSVAGEPCGSGLYPCGEGAGYAGGIMSAACDGLRVAQAVAGDVAC</sequence>
<evidence type="ECO:0000259" key="1">
    <source>
        <dbReference type="Pfam" id="PF21688"/>
    </source>
</evidence>
<gene>
    <name evidence="2" type="ORF">DMP12_09055</name>
</gene>
<organism evidence="2 3">
    <name type="scientific">Gordonibacter urolithinfaciens</name>
    <dbReference type="NCBI Taxonomy" id="1335613"/>
    <lineage>
        <taxon>Bacteria</taxon>
        <taxon>Bacillati</taxon>
        <taxon>Actinomycetota</taxon>
        <taxon>Coriobacteriia</taxon>
        <taxon>Eggerthellales</taxon>
        <taxon>Eggerthellaceae</taxon>
        <taxon>Gordonibacter</taxon>
    </lineage>
</organism>